<dbReference type="CDD" id="cd07344">
    <property type="entry name" value="M48_yhfN_like"/>
    <property type="match status" value="1"/>
</dbReference>
<evidence type="ECO:0000259" key="1">
    <source>
        <dbReference type="Pfam" id="PF01863"/>
    </source>
</evidence>
<dbReference type="InterPro" id="IPR053136">
    <property type="entry name" value="UTP_pyrophosphatase-like"/>
</dbReference>
<evidence type="ECO:0000313" key="2">
    <source>
        <dbReference type="EMBL" id="OWV32667.1"/>
    </source>
</evidence>
<dbReference type="PANTHER" id="PTHR30399">
    <property type="entry name" value="UNCHARACTERIZED PROTEIN YGJP"/>
    <property type="match status" value="1"/>
</dbReference>
<organism evidence="2 3">
    <name type="scientific">Pacificimonas flava</name>
    <dbReference type="NCBI Taxonomy" id="1234595"/>
    <lineage>
        <taxon>Bacteria</taxon>
        <taxon>Pseudomonadati</taxon>
        <taxon>Pseudomonadota</taxon>
        <taxon>Alphaproteobacteria</taxon>
        <taxon>Sphingomonadales</taxon>
        <taxon>Sphingosinicellaceae</taxon>
        <taxon>Pacificimonas</taxon>
    </lineage>
</organism>
<protein>
    <recommendedName>
        <fullName evidence="1">YgjP-like metallopeptidase domain-containing protein</fullName>
    </recommendedName>
</protein>
<sequence>MTAAVGAQLRLAGRDVPFEVRRTARARRMTLTADPARGVVRLSMPARMPAGTAEEFLQSRLPWLESRVRSFPQPKPYLDGAKLPFGDETLVLRHLSGSRSPARQSEGELVIGGPPEMFAARAERWFRSEARRTFITECDELAGPAGIDLRGWRISVRDTRRQWGSCSARKALSFAWRLIHAPVFVRQAIAAHELAHIVHPNHSRAFHREAERILHTSPEPAYAWLKANGSALHWIGRE</sequence>
<dbReference type="PANTHER" id="PTHR30399:SF1">
    <property type="entry name" value="UTP PYROPHOSPHATASE"/>
    <property type="match status" value="1"/>
</dbReference>
<evidence type="ECO:0000313" key="3">
    <source>
        <dbReference type="Proteomes" id="UP000198462"/>
    </source>
</evidence>
<dbReference type="OrthoDB" id="9795402at2"/>
<dbReference type="Pfam" id="PF01863">
    <property type="entry name" value="YgjP-like"/>
    <property type="match status" value="1"/>
</dbReference>
<feature type="domain" description="YgjP-like metallopeptidase" evidence="1">
    <location>
        <begin position="28"/>
        <end position="226"/>
    </location>
</feature>
<dbReference type="Proteomes" id="UP000198462">
    <property type="component" value="Unassembled WGS sequence"/>
</dbReference>
<dbReference type="AlphaFoldDB" id="A0A219B2V3"/>
<dbReference type="Gene3D" id="3.30.2010.10">
    <property type="entry name" value="Metalloproteases ('zincins'), catalytic domain"/>
    <property type="match status" value="1"/>
</dbReference>
<keyword evidence="3" id="KW-1185">Reference proteome</keyword>
<dbReference type="RefSeq" id="WP_088711460.1">
    <property type="nucleotide sequence ID" value="NZ_NFZT01000001.1"/>
</dbReference>
<dbReference type="EMBL" id="NFZT01000001">
    <property type="protein sequence ID" value="OWV32667.1"/>
    <property type="molecule type" value="Genomic_DNA"/>
</dbReference>
<reference evidence="3" key="1">
    <citation type="submission" date="2017-05" db="EMBL/GenBank/DDBJ databases">
        <authorList>
            <person name="Lin X."/>
        </authorList>
    </citation>
    <scope>NUCLEOTIDE SEQUENCE [LARGE SCALE GENOMIC DNA]</scope>
    <source>
        <strain evidence="3">JLT2012</strain>
    </source>
</reference>
<accession>A0A219B2V3</accession>
<gene>
    <name evidence="2" type="ORF">B5C34_03855</name>
</gene>
<proteinExistence type="predicted"/>
<comment type="caution">
    <text evidence="2">The sequence shown here is derived from an EMBL/GenBank/DDBJ whole genome shotgun (WGS) entry which is preliminary data.</text>
</comment>
<name>A0A219B2V3_9SPHN</name>
<dbReference type="InterPro" id="IPR002725">
    <property type="entry name" value="YgjP-like_metallopeptidase"/>
</dbReference>